<proteinExistence type="predicted"/>
<organism evidence="1 2">
    <name type="scientific">Diphasiastrum complanatum</name>
    <name type="common">Issler's clubmoss</name>
    <name type="synonym">Lycopodium complanatum</name>
    <dbReference type="NCBI Taxonomy" id="34168"/>
    <lineage>
        <taxon>Eukaryota</taxon>
        <taxon>Viridiplantae</taxon>
        <taxon>Streptophyta</taxon>
        <taxon>Embryophyta</taxon>
        <taxon>Tracheophyta</taxon>
        <taxon>Lycopodiopsida</taxon>
        <taxon>Lycopodiales</taxon>
        <taxon>Lycopodiaceae</taxon>
        <taxon>Lycopodioideae</taxon>
        <taxon>Diphasiastrum</taxon>
    </lineage>
</organism>
<keyword evidence="2" id="KW-1185">Reference proteome</keyword>
<comment type="caution">
    <text evidence="1">The sequence shown here is derived from an EMBL/GenBank/DDBJ whole genome shotgun (WGS) entry which is preliminary data.</text>
</comment>
<accession>A0ACC2AM51</accession>
<dbReference type="EMBL" id="CM055111">
    <property type="protein sequence ID" value="KAJ7518628.1"/>
    <property type="molecule type" value="Genomic_DNA"/>
</dbReference>
<gene>
    <name evidence="1" type="ORF">O6H91_20G001000</name>
</gene>
<evidence type="ECO:0000313" key="2">
    <source>
        <dbReference type="Proteomes" id="UP001162992"/>
    </source>
</evidence>
<protein>
    <submittedName>
        <fullName evidence="1">Uncharacterized protein</fullName>
    </submittedName>
</protein>
<evidence type="ECO:0000313" key="1">
    <source>
        <dbReference type="EMBL" id="KAJ7518628.1"/>
    </source>
</evidence>
<name>A0ACC2AM51_DIPCM</name>
<reference evidence="2" key="1">
    <citation type="journal article" date="2024" name="Proc. Natl. Acad. Sci. U.S.A.">
        <title>Extraordinary preservation of gene collinearity over three hundred million years revealed in homosporous lycophytes.</title>
        <authorList>
            <person name="Li C."/>
            <person name="Wickell D."/>
            <person name="Kuo L.Y."/>
            <person name="Chen X."/>
            <person name="Nie B."/>
            <person name="Liao X."/>
            <person name="Peng D."/>
            <person name="Ji J."/>
            <person name="Jenkins J."/>
            <person name="Williams M."/>
            <person name="Shu S."/>
            <person name="Plott C."/>
            <person name="Barry K."/>
            <person name="Rajasekar S."/>
            <person name="Grimwood J."/>
            <person name="Han X."/>
            <person name="Sun S."/>
            <person name="Hou Z."/>
            <person name="He W."/>
            <person name="Dai G."/>
            <person name="Sun C."/>
            <person name="Schmutz J."/>
            <person name="Leebens-Mack J.H."/>
            <person name="Li F.W."/>
            <person name="Wang L."/>
        </authorList>
    </citation>
    <scope>NUCLEOTIDE SEQUENCE [LARGE SCALE GENOMIC DNA]</scope>
    <source>
        <strain evidence="2">cv. PW_Plant_1</strain>
    </source>
</reference>
<sequence>MSSTHVGTGGWAGAAWWVILFTALTVLFIKYVICIILEPIWWKPMRIVRKMQSQGIKARPYQLLGGDFPEMMKLVEAAQSEPMTVISHDIVPRILPFLGPWCASLGTIYVFWLGTASPTLNVVDPEMIKEILSTKSSCFQRAASEKKVLNEFIGKGIFTIEDDEWTHHRRIINSMFHTEKLKGMVGTMVTSTDKLMKRWETLDQKDSCYEVEVCEEFYKLAMDIFSRTAYGNNHKQLKKFGRLQVELKKLVLSPSQIVWTIVIPGYSILPTPNNRHINRIKRNMNRILDEIIQARLQRAESGKLRDYGNDLLGCLLYESEAGDHETKGRKKLSINDVIDESHSLLFAGHDTTANLLTWTIMLLSLHPQWQESARNEVLEICNGKPIDDEKLRGFKIVTMILQEVLRLYPAVADLTRVAVKNTTIQGWIIPEGLQVWMPILQLHRDPEQWGDDALEFRPDRFAGGVSKACKNPQSYIPFSCGQRTCVGQTFAMMEAKVALSMILQRFSFQLSSKYKHGQATRGVLHPQFGMPVIFHKLTSFE</sequence>
<dbReference type="Proteomes" id="UP001162992">
    <property type="component" value="Chromosome 20"/>
</dbReference>